<comment type="caution">
    <text evidence="2">The sequence shown here is derived from an EMBL/GenBank/DDBJ whole genome shotgun (WGS) entry which is preliminary data.</text>
</comment>
<evidence type="ECO:0000313" key="2">
    <source>
        <dbReference type="EMBL" id="CAF1141745.1"/>
    </source>
</evidence>
<accession>A0A814S407</accession>
<keyword evidence="3" id="KW-1185">Reference proteome</keyword>
<keyword evidence="1" id="KW-0812">Transmembrane</keyword>
<gene>
    <name evidence="2" type="ORF">OXX778_LOCUS22924</name>
</gene>
<evidence type="ECO:0000256" key="1">
    <source>
        <dbReference type="SAM" id="Phobius"/>
    </source>
</evidence>
<dbReference type="AlphaFoldDB" id="A0A814S407"/>
<dbReference type="Proteomes" id="UP000663879">
    <property type="component" value="Unassembled WGS sequence"/>
</dbReference>
<name>A0A814S407_9BILA</name>
<evidence type="ECO:0000313" key="3">
    <source>
        <dbReference type="Proteomes" id="UP000663879"/>
    </source>
</evidence>
<keyword evidence="1" id="KW-0472">Membrane</keyword>
<sequence length="66" mass="7864">MVEPVPPHVIKDMEGYRRYFNTKTPKGKSNIIFAFLSSIGVIGYGYWNYNRKDRFMTMKTDYPHKQ</sequence>
<organism evidence="2 3">
    <name type="scientific">Brachionus calyciflorus</name>
    <dbReference type="NCBI Taxonomy" id="104777"/>
    <lineage>
        <taxon>Eukaryota</taxon>
        <taxon>Metazoa</taxon>
        <taxon>Spiralia</taxon>
        <taxon>Gnathifera</taxon>
        <taxon>Rotifera</taxon>
        <taxon>Eurotatoria</taxon>
        <taxon>Monogononta</taxon>
        <taxon>Pseudotrocha</taxon>
        <taxon>Ploima</taxon>
        <taxon>Brachionidae</taxon>
        <taxon>Brachionus</taxon>
    </lineage>
</organism>
<keyword evidence="1" id="KW-1133">Transmembrane helix</keyword>
<dbReference type="Pfam" id="PF14960">
    <property type="entry name" value="ATP_synth_reg"/>
    <property type="match status" value="1"/>
</dbReference>
<dbReference type="EMBL" id="CAJNOC010010635">
    <property type="protein sequence ID" value="CAF1141745.1"/>
    <property type="molecule type" value="Genomic_DNA"/>
</dbReference>
<proteinExistence type="predicted"/>
<protein>
    <submittedName>
        <fullName evidence="2">Uncharacterized protein</fullName>
    </submittedName>
</protein>
<dbReference type="InterPro" id="IPR009125">
    <property type="entry name" value="ATPMK"/>
</dbReference>
<feature type="transmembrane region" description="Helical" evidence="1">
    <location>
        <begin position="31"/>
        <end position="49"/>
    </location>
</feature>
<reference evidence="2" key="1">
    <citation type="submission" date="2021-02" db="EMBL/GenBank/DDBJ databases">
        <authorList>
            <person name="Nowell W R."/>
        </authorList>
    </citation>
    <scope>NUCLEOTIDE SEQUENCE</scope>
    <source>
        <strain evidence="2">Ploen Becks lab</strain>
    </source>
</reference>